<dbReference type="Proteomes" id="UP000229498">
    <property type="component" value="Unassembled WGS sequence"/>
</dbReference>
<accession>A0A2M9FWQ2</accession>
<dbReference type="AlphaFoldDB" id="A0A2M9FWQ2"/>
<organism evidence="2 3">
    <name type="scientific">Minwuia thermotolerans</name>
    <dbReference type="NCBI Taxonomy" id="2056226"/>
    <lineage>
        <taxon>Bacteria</taxon>
        <taxon>Pseudomonadati</taxon>
        <taxon>Pseudomonadota</taxon>
        <taxon>Alphaproteobacteria</taxon>
        <taxon>Minwuiales</taxon>
        <taxon>Minwuiaceae</taxon>
        <taxon>Minwuia</taxon>
    </lineage>
</organism>
<evidence type="ECO:0000313" key="3">
    <source>
        <dbReference type="Proteomes" id="UP000229498"/>
    </source>
</evidence>
<keyword evidence="3" id="KW-1185">Reference proteome</keyword>
<protein>
    <submittedName>
        <fullName evidence="2">Uncharacterized protein</fullName>
    </submittedName>
</protein>
<reference evidence="2 3" key="1">
    <citation type="submission" date="2017-11" db="EMBL/GenBank/DDBJ databases">
        <title>Draft genome sequence of Rhizobiales bacterium SY3-13.</title>
        <authorList>
            <person name="Sun C."/>
        </authorList>
    </citation>
    <scope>NUCLEOTIDE SEQUENCE [LARGE SCALE GENOMIC DNA]</scope>
    <source>
        <strain evidence="2 3">SY3-13</strain>
    </source>
</reference>
<name>A0A2M9FWQ2_9PROT</name>
<proteinExistence type="predicted"/>
<evidence type="ECO:0000256" key="1">
    <source>
        <dbReference type="SAM" id="MobiDB-lite"/>
    </source>
</evidence>
<dbReference type="OrthoDB" id="7360113at2"/>
<dbReference type="EMBL" id="PHIG01000054">
    <property type="protein sequence ID" value="PJK27890.1"/>
    <property type="molecule type" value="Genomic_DNA"/>
</dbReference>
<evidence type="ECO:0000313" key="2">
    <source>
        <dbReference type="EMBL" id="PJK27890.1"/>
    </source>
</evidence>
<gene>
    <name evidence="2" type="ORF">CVT23_20535</name>
</gene>
<feature type="region of interest" description="Disordered" evidence="1">
    <location>
        <begin position="123"/>
        <end position="142"/>
    </location>
</feature>
<comment type="caution">
    <text evidence="2">The sequence shown here is derived from an EMBL/GenBank/DDBJ whole genome shotgun (WGS) entry which is preliminary data.</text>
</comment>
<sequence length="142" mass="15262">MAEYARAMLTGKKPRAKPPRERAMTALLYELSSIATNLSQLADATGMTTYEDWAKYVGGQLVEAVSGRTDLTPVIDANLEKINAAGHWVNALARRANMGKELDLQEVHDALVAVQKVLKPIHDAVSQPPPETGSPPDGSDAV</sequence>